<organism evidence="2">
    <name type="scientific">Siphoviridae sp. ctKwY15</name>
    <dbReference type="NCBI Taxonomy" id="2827843"/>
    <lineage>
        <taxon>Viruses</taxon>
        <taxon>Duplodnaviria</taxon>
        <taxon>Heunggongvirae</taxon>
        <taxon>Uroviricota</taxon>
        <taxon>Caudoviricetes</taxon>
    </lineage>
</organism>
<evidence type="ECO:0000256" key="1">
    <source>
        <dbReference type="SAM" id="MobiDB-lite"/>
    </source>
</evidence>
<reference evidence="2" key="1">
    <citation type="journal article" date="2021" name="Proc. Natl. Acad. Sci. U.S.A.">
        <title>A Catalog of Tens of Thousands of Viruses from Human Metagenomes Reveals Hidden Associations with Chronic Diseases.</title>
        <authorList>
            <person name="Tisza M.J."/>
            <person name="Buck C.B."/>
        </authorList>
    </citation>
    <scope>NUCLEOTIDE SEQUENCE</scope>
    <source>
        <strain evidence="2">CtKwY15</strain>
    </source>
</reference>
<accession>A0A8S5SVF3</accession>
<feature type="region of interest" description="Disordered" evidence="1">
    <location>
        <begin position="1"/>
        <end position="32"/>
    </location>
</feature>
<sequence length="32" mass="3008">MSKGNGGTRTVSSAKAAASRTLAQSAIGGGKS</sequence>
<dbReference type="EMBL" id="BK032679">
    <property type="protein sequence ID" value="DAF54522.1"/>
    <property type="molecule type" value="Genomic_DNA"/>
</dbReference>
<protein>
    <submittedName>
        <fullName evidence="2">Uncharacterized protein</fullName>
    </submittedName>
</protein>
<proteinExistence type="predicted"/>
<name>A0A8S5SVF3_9CAUD</name>
<evidence type="ECO:0000313" key="2">
    <source>
        <dbReference type="EMBL" id="DAF54522.1"/>
    </source>
</evidence>